<accession>A0A8S3XHR0</accession>
<comment type="caution">
    <text evidence="1">The sequence shown here is derived from an EMBL/GenBank/DDBJ whole genome shotgun (WGS) entry which is preliminary data.</text>
</comment>
<evidence type="ECO:0000313" key="1">
    <source>
        <dbReference type="EMBL" id="CAG5026011.1"/>
    </source>
</evidence>
<dbReference type="Proteomes" id="UP000691718">
    <property type="component" value="Unassembled WGS sequence"/>
</dbReference>
<sequence length="125" mass="14820">MDSWKTVIDKNLSQINDTLNDIIKKDLTIIKEESLELKTEIKNVWKQYTEVKSCVAVLSAQQPEMQKEKITLQKSVQFNSDWHDETTKKFEVLFELTKKTDNLKSEIYNLKLQNQQLNRQMNINE</sequence>
<dbReference type="OrthoDB" id="7414876at2759"/>
<organism evidence="1 2">
    <name type="scientific">Parnassius apollo</name>
    <name type="common">Apollo butterfly</name>
    <name type="synonym">Papilio apollo</name>
    <dbReference type="NCBI Taxonomy" id="110799"/>
    <lineage>
        <taxon>Eukaryota</taxon>
        <taxon>Metazoa</taxon>
        <taxon>Ecdysozoa</taxon>
        <taxon>Arthropoda</taxon>
        <taxon>Hexapoda</taxon>
        <taxon>Insecta</taxon>
        <taxon>Pterygota</taxon>
        <taxon>Neoptera</taxon>
        <taxon>Endopterygota</taxon>
        <taxon>Lepidoptera</taxon>
        <taxon>Glossata</taxon>
        <taxon>Ditrysia</taxon>
        <taxon>Papilionoidea</taxon>
        <taxon>Papilionidae</taxon>
        <taxon>Parnassiinae</taxon>
        <taxon>Parnassini</taxon>
        <taxon>Parnassius</taxon>
        <taxon>Parnassius</taxon>
    </lineage>
</organism>
<reference evidence="1" key="1">
    <citation type="submission" date="2021-04" db="EMBL/GenBank/DDBJ databases">
        <authorList>
            <person name="Tunstrom K."/>
        </authorList>
    </citation>
    <scope>NUCLEOTIDE SEQUENCE</scope>
</reference>
<name>A0A8S3XHR0_PARAO</name>
<evidence type="ECO:0000313" key="2">
    <source>
        <dbReference type="Proteomes" id="UP000691718"/>
    </source>
</evidence>
<dbReference type="AlphaFoldDB" id="A0A8S3XHR0"/>
<dbReference type="EMBL" id="CAJQZP010001173">
    <property type="protein sequence ID" value="CAG5026011.1"/>
    <property type="molecule type" value="Genomic_DNA"/>
</dbReference>
<gene>
    <name evidence="1" type="ORF">PAPOLLO_LOCUS18508</name>
</gene>
<keyword evidence="2" id="KW-1185">Reference proteome</keyword>
<protein>
    <submittedName>
        <fullName evidence="1">(apollo) hypothetical protein</fullName>
    </submittedName>
</protein>
<proteinExistence type="predicted"/>